<reference evidence="3 4" key="1">
    <citation type="submission" date="2019-02" db="EMBL/GenBank/DDBJ databases">
        <title>Opniocepnalus argus genome.</title>
        <authorList>
            <person name="Zhou C."/>
            <person name="Xiao S."/>
        </authorList>
    </citation>
    <scope>NUCLEOTIDE SEQUENCE [LARGE SCALE GENOMIC DNA]</scope>
    <source>
        <strain evidence="3">OARG1902GOOAL</strain>
        <tissue evidence="3">Muscle</tissue>
    </source>
</reference>
<feature type="region of interest" description="Disordered" evidence="1">
    <location>
        <begin position="1663"/>
        <end position="1788"/>
    </location>
</feature>
<dbReference type="InterPro" id="IPR052303">
    <property type="entry name" value="CEFIP"/>
</dbReference>
<evidence type="ECO:0000259" key="2">
    <source>
        <dbReference type="Pfam" id="PF15232"/>
    </source>
</evidence>
<reference evidence="4" key="2">
    <citation type="submission" date="2019-02" db="EMBL/GenBank/DDBJ databases">
        <title>Opniocepnalus argus Var Kimnra genome.</title>
        <authorList>
            <person name="Zhou C."/>
            <person name="Xiao S."/>
        </authorList>
    </citation>
    <scope>NUCLEOTIDE SEQUENCE [LARGE SCALE GENOMIC DNA]</scope>
</reference>
<feature type="region of interest" description="Disordered" evidence="1">
    <location>
        <begin position="1000"/>
        <end position="1026"/>
    </location>
</feature>
<evidence type="ECO:0000313" key="3">
    <source>
        <dbReference type="EMBL" id="KAF3704688.1"/>
    </source>
</evidence>
<feature type="compositionally biased region" description="Polar residues" evidence="1">
    <location>
        <begin position="178"/>
        <end position="192"/>
    </location>
</feature>
<dbReference type="EMBL" id="CM015731">
    <property type="protein sequence ID" value="KAF3704688.1"/>
    <property type="molecule type" value="Genomic_DNA"/>
</dbReference>
<feature type="region of interest" description="Disordered" evidence="1">
    <location>
        <begin position="1867"/>
        <end position="1915"/>
    </location>
</feature>
<feature type="compositionally biased region" description="Basic and acidic residues" evidence="1">
    <location>
        <begin position="1261"/>
        <end position="1272"/>
    </location>
</feature>
<dbReference type="GO" id="GO:0030018">
    <property type="term" value="C:Z disc"/>
    <property type="evidence" value="ECO:0007669"/>
    <property type="project" value="TreeGrafter"/>
</dbReference>
<feature type="region of interest" description="Disordered" evidence="1">
    <location>
        <begin position="1261"/>
        <end position="1331"/>
    </location>
</feature>
<feature type="compositionally biased region" description="Basic and acidic residues" evidence="1">
    <location>
        <begin position="1707"/>
        <end position="1728"/>
    </location>
</feature>
<feature type="region of interest" description="Disordered" evidence="1">
    <location>
        <begin position="462"/>
        <end position="500"/>
    </location>
</feature>
<feature type="compositionally biased region" description="Basic and acidic residues" evidence="1">
    <location>
        <begin position="809"/>
        <end position="824"/>
    </location>
</feature>
<feature type="region of interest" description="Disordered" evidence="1">
    <location>
        <begin position="745"/>
        <end position="783"/>
    </location>
</feature>
<feature type="region of interest" description="Disordered" evidence="1">
    <location>
        <begin position="285"/>
        <end position="333"/>
    </location>
</feature>
<feature type="compositionally biased region" description="Low complexity" evidence="1">
    <location>
        <begin position="1900"/>
        <end position="1914"/>
    </location>
</feature>
<feature type="compositionally biased region" description="Pro residues" evidence="1">
    <location>
        <begin position="290"/>
        <end position="301"/>
    </location>
</feature>
<feature type="region of interest" description="Disordered" evidence="1">
    <location>
        <begin position="1810"/>
        <end position="1831"/>
    </location>
</feature>
<sequence>MSCVEKRHTSHRAGSMLHHRFPNGFTDLFMDETDREVSTLTDRAFRSLCVGDEAVYNDEFLYGYSPFSCHKPLAGEPLKKTHRKDSKKLGQNKNDAQLWKQQKHKNQSQMSSFLKVMSATEESCEGLLIKNGGMMDSNGESWDKSALRSIQKELSEFSDYNTNLTDEHYKKAHLHQSGDGSSNKTVKNTPQPSGRIKNGKSTVKLRKLNIKNFFLHSEFSPFQTWRNFNQFPFGHEETVNSILPIDNIPKWYDMLFYKELTEAHRKETLHTEGESCQKAAIEPPALTAPKPIPPPPPPKVLPKPSATPAEKRCSSDRVDGTAAPWRRNRSRAKSAIQANQPWILSQDNNLKTVEENLLLVKKEPRSVDVKAIEEISSTTSTPFSICQLMTPTIPPRQPTETSEILSPSALDLPLRPHSEAKAMPEPQVKRDSYKSLASSILFNLKDNRKRVKSHYSPPKFKILELPENGTKSPQPDYLKNPHAGSEGNASGLSTPADLKDTQTVCSPTLETTSTPSVGLTKQDAGRPLSDDYLLANLLQTKREVASGSGMDEDNYISPFIHSKKNKNPRAKKQNYPSLHLYKKASPADGDMKYLQAPLSTRPPEHIDQPTEAHELSPFVLNRQVSPKGLPTNTGLSSNTSNFNKDQPPMISPHPVENERLSSNISVGQKPLNVPNKAKQLMKDAKEKALGAQPLSREKDTSGQILNTMDVIRAAREAISAAKTRALSAAQSETIKKSLADIEELQEKENDTSRDVKSRNESTTAPLVCKNTNVKPEPPPVPKRHFIKSDIQLALDKQQTNNLDNLSTRDLGDLRPELPPKENEAPLKQDKLNHVFSAKQNNYIKYQRYTVLDGDDQVEEYEEGDMNVNTRKELDDDIMSIREMRDSEHIINDLHALKELERARLGERTFENKQGLINIADEARAKNNLISRELRNIKKGMLSMRGNTLAKKELFAKKEKEQRRHEAFTKVDSNVVVNKALINDNYDKAKMALEEIISERQKRKNKLKEHKANPISEENGSDESCETRVRQSKTALNNYVMEGNKNSSTFTVNEDLKQVLEGLKDHNHRQILSHTEPRLGESQRSGGIIALPGTKNTKSKHISDKLTDEPDFESEEVNCLRHVARPVPQESEENLVKDTGAKTLDVPAVPPRSKKPGSRCNGIVTEETDEIDEDVFDKNENYDNREECLEEMIVAGSEIQCGLPTKEPLPDQSECTSEQETWDVANNLISKSITATNAFKCEAIIRSPEFRRNEKDAKALQRELNPTREDKPESSNVKSQESSNLKQRAPLKPDHVKAPYQNNSGNLVAEDQPDKNNRPSEKTNVETDAASEIPRNIISPLLLVNGVSLNQSPPDQASLSSKSSYFSVESALHRNTETGSNVYRSLENLVGEVEDVDGRIRNVSRNTKSDRTEMEYYSLSDHESEADVVNKPAHQKEGEVQYNKSDEGENTTTDQSLIQDENNRTTMSPSNTFLPTLGIPTLFKVKNNTFASKSRKAVIPCSPGAGLSGVERGEELNQVQENPVVQLANESITSDTALIPADISQPKENLLNQVPLLVSSPSQLQNENPKKPQDGQFLTVPQEEDRFSGVSPSSEGLESFTASTADTADEMGMNVESEVPKVPSECSGSTCSGNEGQTGLPKPPAVLPKSEKAILRAIKLANRRMKKEEAQKSLQKPSQSSSKHRAEKHCGDKPESKTSTSSRNSSSSEKKRREKAEDAHRQRESERSEQVLLKKRGDNNENDLCQKTEVSHKNHRQNHNSGEGNNNRKHAPQSAATERQGRSSDRHIHRKLDQRHYSSDRVISKVPVYKAHVGERPMSDRPFNRSQSTDRYLGDKLERKLSADMSVNERLDPRTQHNEECIIDECQQRGRARDKASRDNPLRRSQSIDAYSTEVPHPTALSRQSSHTSQLSRQSSIEHTIVTQSFPMTQRKLLQDPDSGQYFFVDMPVQVKTKTFFDPETGSYVQLPLQPPEGAVPQASPMEVLTPPLVVYHGFVPVPLSPLARKTTIQAPHVEPEGFEQRRLERSRQTNCTDGHVYLEPIYNQHEQIYGEFLATKGLDCPS</sequence>
<feature type="region of interest" description="Disordered" evidence="1">
    <location>
        <begin position="1073"/>
        <end position="1109"/>
    </location>
</feature>
<feature type="compositionally biased region" description="Basic and acidic residues" evidence="1">
    <location>
        <begin position="745"/>
        <end position="759"/>
    </location>
</feature>
<feature type="compositionally biased region" description="Polar residues" evidence="1">
    <location>
        <begin position="797"/>
        <end position="807"/>
    </location>
</feature>
<feature type="region of interest" description="Disordered" evidence="1">
    <location>
        <begin position="797"/>
        <end position="824"/>
    </location>
</feature>
<gene>
    <name evidence="3" type="ORF">EXN66_Car020378</name>
</gene>
<dbReference type="Pfam" id="PF15232">
    <property type="entry name" value="DUF4585"/>
    <property type="match status" value="1"/>
</dbReference>
<feature type="domain" description="DUF4585" evidence="2">
    <location>
        <begin position="1925"/>
        <end position="1996"/>
    </location>
</feature>
<feature type="compositionally biased region" description="Basic and acidic residues" evidence="1">
    <location>
        <begin position="1433"/>
        <end position="1446"/>
    </location>
</feature>
<evidence type="ECO:0000256" key="1">
    <source>
        <dbReference type="SAM" id="MobiDB-lite"/>
    </source>
</evidence>
<feature type="compositionally biased region" description="Polar residues" evidence="1">
    <location>
        <begin position="1273"/>
        <end position="1285"/>
    </location>
</feature>
<feature type="compositionally biased region" description="Basic and acidic residues" evidence="1">
    <location>
        <begin position="1311"/>
        <end position="1324"/>
    </location>
</feature>
<dbReference type="InterPro" id="IPR027838">
    <property type="entry name" value="DUF4585"/>
</dbReference>
<feature type="compositionally biased region" description="Basic and acidic residues" evidence="1">
    <location>
        <begin position="1811"/>
        <end position="1822"/>
    </location>
</feature>
<feature type="compositionally biased region" description="Polar residues" evidence="1">
    <location>
        <begin position="1449"/>
        <end position="1469"/>
    </location>
</feature>
<feature type="region of interest" description="Disordered" evidence="1">
    <location>
        <begin position="506"/>
        <end position="525"/>
    </location>
</feature>
<feature type="compositionally biased region" description="Polar residues" evidence="1">
    <location>
        <begin position="760"/>
        <end position="773"/>
    </location>
</feature>
<feature type="region of interest" description="Disordered" evidence="1">
    <location>
        <begin position="1615"/>
        <end position="1649"/>
    </location>
</feature>
<dbReference type="PANTHER" id="PTHR33775:SF2">
    <property type="entry name" value="CARDIAC-ENRICHED FHL2-INTERACTING PROTEIN"/>
    <property type="match status" value="1"/>
</dbReference>
<feature type="compositionally biased region" description="Low complexity" evidence="1">
    <location>
        <begin position="1696"/>
        <end position="1706"/>
    </location>
</feature>
<feature type="compositionally biased region" description="Basic and acidic residues" evidence="1">
    <location>
        <begin position="309"/>
        <end position="319"/>
    </location>
</feature>
<dbReference type="GO" id="GO:0070886">
    <property type="term" value="P:positive regulation of calcineurin-NFAT signaling cascade"/>
    <property type="evidence" value="ECO:0007669"/>
    <property type="project" value="TreeGrafter"/>
</dbReference>
<feature type="region of interest" description="Disordered" evidence="1">
    <location>
        <begin position="172"/>
        <end position="201"/>
    </location>
</feature>
<protein>
    <recommendedName>
        <fullName evidence="2">DUF4585 domain-containing protein</fullName>
    </recommendedName>
</protein>
<feature type="compositionally biased region" description="Basic and acidic residues" evidence="1">
    <location>
        <begin position="1734"/>
        <end position="1751"/>
    </location>
</feature>
<accession>A0A6G1QR42</accession>
<feature type="region of interest" description="Disordered" evidence="1">
    <location>
        <begin position="1418"/>
        <end position="1469"/>
    </location>
</feature>
<name>A0A6G1QR42_CHAAH</name>
<evidence type="ECO:0000313" key="4">
    <source>
        <dbReference type="Proteomes" id="UP000503349"/>
    </source>
</evidence>
<feature type="compositionally biased region" description="Polar residues" evidence="1">
    <location>
        <begin position="506"/>
        <end position="519"/>
    </location>
</feature>
<dbReference type="Proteomes" id="UP000503349">
    <property type="component" value="Chromosome 20"/>
</dbReference>
<feature type="compositionally biased region" description="Basic and acidic residues" evidence="1">
    <location>
        <begin position="1867"/>
        <end position="1881"/>
    </location>
</feature>
<proteinExistence type="predicted"/>
<feature type="compositionally biased region" description="Polar residues" evidence="1">
    <location>
        <begin position="1625"/>
        <end position="1636"/>
    </location>
</feature>
<feature type="compositionally biased region" description="Low complexity" evidence="1">
    <location>
        <begin position="1671"/>
        <end position="1680"/>
    </location>
</feature>
<organism evidence="3 4">
    <name type="scientific">Channa argus</name>
    <name type="common">Northern snakehead</name>
    <name type="synonym">Ophicephalus argus</name>
    <dbReference type="NCBI Taxonomy" id="215402"/>
    <lineage>
        <taxon>Eukaryota</taxon>
        <taxon>Metazoa</taxon>
        <taxon>Chordata</taxon>
        <taxon>Craniata</taxon>
        <taxon>Vertebrata</taxon>
        <taxon>Euteleostomi</taxon>
        <taxon>Actinopterygii</taxon>
        <taxon>Neopterygii</taxon>
        <taxon>Teleostei</taxon>
        <taxon>Neoteleostei</taxon>
        <taxon>Acanthomorphata</taxon>
        <taxon>Anabantaria</taxon>
        <taxon>Anabantiformes</taxon>
        <taxon>Channoidei</taxon>
        <taxon>Channidae</taxon>
        <taxon>Channa</taxon>
    </lineage>
</organism>
<dbReference type="PANTHER" id="PTHR33775">
    <property type="entry name" value="CARDIAC-ENRICHED FHL2-INTERACTING PROTEIN-RELATED"/>
    <property type="match status" value="1"/>
</dbReference>
<keyword evidence="4" id="KW-1185">Reference proteome</keyword>